<keyword evidence="2" id="KW-0808">Transferase</keyword>
<dbReference type="InParanoid" id="G0QLQ2"/>
<dbReference type="RefSeq" id="XP_004039072.1">
    <property type="nucleotide sequence ID" value="XM_004039024.1"/>
</dbReference>
<dbReference type="GeneID" id="14910036"/>
<protein>
    <submittedName>
        <fullName evidence="2">IQ calmodulin-binding motif family protein, putative</fullName>
        <ecNumber evidence="2">2.3.1.86</ecNumber>
        <ecNumber evidence="2">2.4.1.69</ecNumber>
        <ecNumber evidence="2">2.7.1.30</ecNumber>
    </submittedName>
</protein>
<dbReference type="EC" id="2.4.1.69" evidence="2"/>
<keyword evidence="2" id="KW-0328">Glycosyltransferase</keyword>
<dbReference type="Pfam" id="PF14309">
    <property type="entry name" value="DUF4378"/>
    <property type="match status" value="1"/>
</dbReference>
<feature type="domain" description="DUF4378" evidence="1">
    <location>
        <begin position="238"/>
        <end position="413"/>
    </location>
</feature>
<evidence type="ECO:0000313" key="3">
    <source>
        <dbReference type="Proteomes" id="UP000008983"/>
    </source>
</evidence>
<dbReference type="InterPro" id="IPR025486">
    <property type="entry name" value="DUF4378"/>
</dbReference>
<keyword evidence="3" id="KW-1185">Reference proteome</keyword>
<accession>G0QLQ2</accession>
<dbReference type="eggNOG" id="ENOG502SSFZ">
    <property type="taxonomic scope" value="Eukaryota"/>
</dbReference>
<dbReference type="EC" id="2.3.1.86" evidence="2"/>
<dbReference type="Proteomes" id="UP000008983">
    <property type="component" value="Unassembled WGS sequence"/>
</dbReference>
<dbReference type="STRING" id="857967.G0QLQ2"/>
<dbReference type="GO" id="GO:0004370">
    <property type="term" value="F:glycerol kinase activity"/>
    <property type="evidence" value="ECO:0007669"/>
    <property type="project" value="UniProtKB-EC"/>
</dbReference>
<dbReference type="GO" id="GO:0004321">
    <property type="term" value="F:fatty-acyl-CoA synthase activity"/>
    <property type="evidence" value="ECO:0007669"/>
    <property type="project" value="UniProtKB-EC"/>
</dbReference>
<dbReference type="EMBL" id="GL983295">
    <property type="protein sequence ID" value="EGR33848.1"/>
    <property type="molecule type" value="Genomic_DNA"/>
</dbReference>
<gene>
    <name evidence="2" type="ORF">IMG5_034800</name>
</gene>
<evidence type="ECO:0000313" key="2">
    <source>
        <dbReference type="EMBL" id="EGR33848.1"/>
    </source>
</evidence>
<keyword evidence="2" id="KW-0012">Acyltransferase</keyword>
<dbReference type="EC" id="2.7.1.30" evidence="2"/>
<reference evidence="2 3" key="1">
    <citation type="submission" date="2011-07" db="EMBL/GenBank/DDBJ databases">
        <authorList>
            <person name="Coyne R."/>
            <person name="Brami D."/>
            <person name="Johnson J."/>
            <person name="Hostetler J."/>
            <person name="Hannick L."/>
            <person name="Clark T."/>
            <person name="Cassidy-Hanley D."/>
            <person name="Inman J."/>
        </authorList>
    </citation>
    <scope>NUCLEOTIDE SEQUENCE [LARGE SCALE GENOMIC DNA]</scope>
    <source>
        <strain evidence="2 3">G5</strain>
    </source>
</reference>
<dbReference type="OrthoDB" id="304761at2759"/>
<name>G0QLQ2_ICHMU</name>
<evidence type="ECO:0000259" key="1">
    <source>
        <dbReference type="Pfam" id="PF14309"/>
    </source>
</evidence>
<organism evidence="2 3">
    <name type="scientific">Ichthyophthirius multifiliis</name>
    <name type="common">White spot disease agent</name>
    <name type="synonym">Ich</name>
    <dbReference type="NCBI Taxonomy" id="5932"/>
    <lineage>
        <taxon>Eukaryota</taxon>
        <taxon>Sar</taxon>
        <taxon>Alveolata</taxon>
        <taxon>Ciliophora</taxon>
        <taxon>Intramacronucleata</taxon>
        <taxon>Oligohymenophorea</taxon>
        <taxon>Hymenostomatida</taxon>
        <taxon>Ophryoglenina</taxon>
        <taxon>Ichthyophthirius</taxon>
    </lineage>
</organism>
<dbReference type="AlphaFoldDB" id="G0QLQ2"/>
<dbReference type="GO" id="GO:0008107">
    <property type="term" value="F:galactoside 2-alpha-L-fucosyltransferase activity"/>
    <property type="evidence" value="ECO:0007669"/>
    <property type="project" value="UniProtKB-EC"/>
</dbReference>
<sequence length="420" mass="49817">MSQESINQIILLREQALKIRQQSQIKAMNKLLNSNHISPRTYDNQKILLEKWVKHEKDEILKSQKALKRGLAKALQIIIQTQRDLLLAEKCKKNSKFEFKNSFGGKIVEGEVDNNADVNVDVDIDVDFDDDNNEILKQIKEKWKLFEQINSRIEYQLSEENVNQIINIENGFSTNIFTQNQYVDRLFEYIQNNHKHEIIQNLNTFFGFFPQQRLRLIHGYDQLNSEFYQNYANLPFVLNEDIFIDFEYDIIGNEDDSKLQTIQEYQYIHNKVLFDSLNEALNIQRPFYQMGGKPYPWTKTEKIVYKELTNEKTILQGLTKAKQKIKQWSSNLCGLINDNICVPKIQEGLDLNDILERLTPDNDYLSQVIEDRLSQMLLKDIKENEYKWLIFEDEKAEILMEISDLIFEFLVDEFLQQKLF</sequence>
<proteinExistence type="predicted"/>